<proteinExistence type="predicted"/>
<dbReference type="Pfam" id="PF05926">
    <property type="entry name" value="Phage_GPL"/>
    <property type="match status" value="1"/>
</dbReference>
<dbReference type="EMBL" id="PQVH01000008">
    <property type="protein sequence ID" value="TFW71525.1"/>
    <property type="molecule type" value="Genomic_DNA"/>
</dbReference>
<name>A0A4Y9VR82_9PROT</name>
<evidence type="ECO:0008006" key="3">
    <source>
        <dbReference type="Google" id="ProtNLM"/>
    </source>
</evidence>
<protein>
    <recommendedName>
        <fullName evidence="3">Head completion protein</fullName>
    </recommendedName>
</protein>
<accession>A0A4Y9VR82</accession>
<dbReference type="Proteomes" id="UP000297706">
    <property type="component" value="Unassembled WGS sequence"/>
</dbReference>
<reference evidence="1 2" key="1">
    <citation type="submission" date="2018-02" db="EMBL/GenBank/DDBJ databases">
        <title>A novel lanthanide dependent methylotroph, Methylotenera sp. La3113.</title>
        <authorList>
            <person name="Lv H."/>
            <person name="Tani A."/>
        </authorList>
    </citation>
    <scope>NUCLEOTIDE SEQUENCE [LARGE SCALE GENOMIC DNA]</scope>
    <source>
        <strain evidence="1 2">La3113</strain>
    </source>
</reference>
<dbReference type="InterPro" id="IPR009225">
    <property type="entry name" value="Phage_head_completion_GpL"/>
</dbReference>
<dbReference type="AlphaFoldDB" id="A0A4Y9VR82"/>
<dbReference type="RefSeq" id="WP_135277069.1">
    <property type="nucleotide sequence ID" value="NZ_PQVH01000008.1"/>
</dbReference>
<gene>
    <name evidence="1" type="ORF">C3Y98_05355</name>
</gene>
<comment type="caution">
    <text evidence="1">The sequence shown here is derived from an EMBL/GenBank/DDBJ whole genome shotgun (WGS) entry which is preliminary data.</text>
</comment>
<organism evidence="1 2">
    <name type="scientific">Methylotenera oryzisoli</name>
    <dbReference type="NCBI Taxonomy" id="2080758"/>
    <lineage>
        <taxon>Bacteria</taxon>
        <taxon>Pseudomonadati</taxon>
        <taxon>Pseudomonadota</taxon>
        <taxon>Betaproteobacteria</taxon>
        <taxon>Nitrosomonadales</taxon>
        <taxon>Methylophilaceae</taxon>
        <taxon>Methylotenera</taxon>
    </lineage>
</organism>
<keyword evidence="2" id="KW-1185">Reference proteome</keyword>
<sequence length="157" mass="17460">MTFQVTATVPVAEENEAVIVNDGWFPDVSLTTIRDLIRIDGTITSPRLRELTINAIYTVNSELVKWKQTKVANGHENLAAVPASTLDNISTNIQRYTLAVSCLTKANIIERYPDYDSSNEGNKRADDLEPSVGNLQRDARWAINDILGISRTTIELI</sequence>
<evidence type="ECO:0000313" key="2">
    <source>
        <dbReference type="Proteomes" id="UP000297706"/>
    </source>
</evidence>
<dbReference type="OrthoDB" id="6312934at2"/>
<evidence type="ECO:0000313" key="1">
    <source>
        <dbReference type="EMBL" id="TFW71525.1"/>
    </source>
</evidence>